<dbReference type="STRING" id="284577.SAMN05216571_106150"/>
<keyword evidence="1" id="KW-0472">Membrane</keyword>
<organism evidence="2 3">
    <name type="scientific">Onishia taeanensis</name>
    <dbReference type="NCBI Taxonomy" id="284577"/>
    <lineage>
        <taxon>Bacteria</taxon>
        <taxon>Pseudomonadati</taxon>
        <taxon>Pseudomonadota</taxon>
        <taxon>Gammaproteobacteria</taxon>
        <taxon>Oceanospirillales</taxon>
        <taxon>Halomonadaceae</taxon>
        <taxon>Onishia</taxon>
    </lineage>
</organism>
<protein>
    <submittedName>
        <fullName evidence="2">Uncharacterized protein</fullName>
    </submittedName>
</protein>
<dbReference type="EMBL" id="FNCI01000006">
    <property type="protein sequence ID" value="SDG22079.1"/>
    <property type="molecule type" value="Genomic_DNA"/>
</dbReference>
<dbReference type="OrthoDB" id="5871584at2"/>
<feature type="transmembrane region" description="Helical" evidence="1">
    <location>
        <begin position="44"/>
        <end position="72"/>
    </location>
</feature>
<reference evidence="2 3" key="1">
    <citation type="submission" date="2016-10" db="EMBL/GenBank/DDBJ databases">
        <authorList>
            <person name="de Groot N.N."/>
        </authorList>
    </citation>
    <scope>NUCLEOTIDE SEQUENCE [LARGE SCALE GENOMIC DNA]</scope>
    <source>
        <strain evidence="2 3">BH539</strain>
    </source>
</reference>
<accession>A0A1G7SI28</accession>
<evidence type="ECO:0000313" key="3">
    <source>
        <dbReference type="Proteomes" id="UP000198641"/>
    </source>
</evidence>
<keyword evidence="3" id="KW-1185">Reference proteome</keyword>
<keyword evidence="1" id="KW-0812">Transmembrane</keyword>
<feature type="transmembrane region" description="Helical" evidence="1">
    <location>
        <begin position="20"/>
        <end position="37"/>
    </location>
</feature>
<proteinExistence type="predicted"/>
<evidence type="ECO:0000256" key="1">
    <source>
        <dbReference type="SAM" id="Phobius"/>
    </source>
</evidence>
<sequence>MNLTWLSNVLESVLSVKKSFIGAVGLAIFWLVWFFGVGKGVDSLPVFLLVMILLFHAVCCSALIVHFTGWLIDVVGGLLKERGENRREEYKQNECLREFGDQLPHLPERQQRILLSFVGRDYLRFPYSSVDLQALSRNGFVVWVRDLGNGSGLYKICANIFPIVKQFGFEREKENIEGFFKKHERSFFLFWSLFFDEDIGFGVEESGSRMPLEVHMAGEFLVERGALECSIEDGIEVYCFNENSDFYHFVVDKHDGKEPVREVVRLSQKWIEGSRASGGSNLFKPL</sequence>
<dbReference type="Proteomes" id="UP000198641">
    <property type="component" value="Unassembled WGS sequence"/>
</dbReference>
<name>A0A1G7SI28_9GAMM</name>
<dbReference type="AlphaFoldDB" id="A0A1G7SI28"/>
<evidence type="ECO:0000313" key="2">
    <source>
        <dbReference type="EMBL" id="SDG22079.1"/>
    </source>
</evidence>
<keyword evidence="1" id="KW-1133">Transmembrane helix</keyword>
<gene>
    <name evidence="2" type="ORF">SAMN05216571_106150</name>
</gene>
<dbReference type="RefSeq" id="WP_139172598.1">
    <property type="nucleotide sequence ID" value="NZ_FNCI01000006.1"/>
</dbReference>